<evidence type="ECO:0000259" key="2">
    <source>
        <dbReference type="Pfam" id="PF09976"/>
    </source>
</evidence>
<dbReference type="Proteomes" id="UP000324252">
    <property type="component" value="Unassembled WGS sequence"/>
</dbReference>
<keyword evidence="4" id="KW-1185">Reference proteome</keyword>
<evidence type="ECO:0000313" key="3">
    <source>
        <dbReference type="EMBL" id="SHJ73469.1"/>
    </source>
</evidence>
<sequence>MSETDSFIEEVTEEVRRDKLFAMFRRYGWIGVLAVLLIVGGAAWNEWRKAQDRAAAEALGDAMIAALEGDNALSRAAALSDVPAEGPGQEMLVALARAGELSAGGDNAGAVAALQQVAANGDVPEIYRRIAGFRALTLQTDMPPEERRRQFEALSGQGGILRLLAEEQIALIDIGTGARDAALDRLGRIMQDAEATAGLRRRASQLIVALGGEVPQIASGVADTPVEQ</sequence>
<keyword evidence="1" id="KW-1133">Transmembrane helix</keyword>
<protein>
    <recommendedName>
        <fullName evidence="2">Ancillary SecYEG translocon subunit/Cell division coordinator CpoB TPR domain-containing protein</fullName>
    </recommendedName>
</protein>
<accession>A0A1H0A4G2</accession>
<evidence type="ECO:0000313" key="4">
    <source>
        <dbReference type="Proteomes" id="UP000324252"/>
    </source>
</evidence>
<dbReference type="Pfam" id="PF09976">
    <property type="entry name" value="TPR_21"/>
    <property type="match status" value="1"/>
</dbReference>
<feature type="domain" description="Ancillary SecYEG translocon subunit/Cell division coordinator CpoB TPR" evidence="2">
    <location>
        <begin position="29"/>
        <end position="138"/>
    </location>
</feature>
<reference evidence="3 4" key="1">
    <citation type="submission" date="2016-11" db="EMBL/GenBank/DDBJ databases">
        <authorList>
            <person name="Varghese N."/>
            <person name="Submissions S."/>
        </authorList>
    </citation>
    <scope>NUCLEOTIDE SEQUENCE [LARGE SCALE GENOMIC DNA]</scope>
    <source>
        <strain evidence="3 4">DSM 29620</strain>
    </source>
</reference>
<dbReference type="OrthoDB" id="7173339at2"/>
<gene>
    <name evidence="3" type="ORF">SAMN05444142_1011193</name>
</gene>
<dbReference type="InterPro" id="IPR018704">
    <property type="entry name" value="SecYEG/CpoB_TPR"/>
</dbReference>
<dbReference type="AlphaFoldDB" id="A0A1H0A4G2"/>
<feature type="transmembrane region" description="Helical" evidence="1">
    <location>
        <begin position="27"/>
        <end position="44"/>
    </location>
</feature>
<name>A0A1H0A4G2_9RHOB</name>
<dbReference type="RefSeq" id="WP_149785973.1">
    <property type="nucleotide sequence ID" value="NZ_FNIO01000001.1"/>
</dbReference>
<proteinExistence type="predicted"/>
<organism evidence="3 4">
    <name type="scientific">Lutimaribacter pacificus</name>
    <dbReference type="NCBI Taxonomy" id="391948"/>
    <lineage>
        <taxon>Bacteria</taxon>
        <taxon>Pseudomonadati</taxon>
        <taxon>Pseudomonadota</taxon>
        <taxon>Alphaproteobacteria</taxon>
        <taxon>Rhodobacterales</taxon>
        <taxon>Roseobacteraceae</taxon>
        <taxon>Lutimaribacter</taxon>
    </lineage>
</organism>
<keyword evidence="1" id="KW-0472">Membrane</keyword>
<dbReference type="EMBL" id="FQZZ01000001">
    <property type="protein sequence ID" value="SHJ73469.1"/>
    <property type="molecule type" value="Genomic_DNA"/>
</dbReference>
<keyword evidence="1" id="KW-0812">Transmembrane</keyword>
<evidence type="ECO:0000256" key="1">
    <source>
        <dbReference type="SAM" id="Phobius"/>
    </source>
</evidence>